<evidence type="ECO:0000256" key="5">
    <source>
        <dbReference type="RuleBase" id="RU003682"/>
    </source>
</evidence>
<keyword evidence="2 5" id="KW-0479">Metal-binding</keyword>
<sequence length="354" mass="39838">MEVARVTNLGSSLEVPSVYELAKVKMAAVPSRYVRPDQEPALSRSNPGLEVPVIDMELLLHGDKMETELNKLDRACKEWGFFQLINHGVSDSLLDRVKTEVEEFFKLPLEEKRKFGQLDGDIEGYGQVFVVSEEQKLDWADMFFMITLPPELRKPHLLPQLPLSFRVAIEAYSMELKSLAMKILNIMAKALRMKPEEMEVLFNEGMQSMRMNCYPPCPQPEQVIGLTPHSDATGLTILFQLNETEGLQVRRDDIWIPVKPLPSAFVINIGDILEIVTNGAYPSIEHRGVVNSVKERLSLATFLSPNLNGKFGPAPSLLSSETPPKFQSTATDDFLKGFFAQKLNGKSFLDTLRI</sequence>
<evidence type="ECO:0000256" key="4">
    <source>
        <dbReference type="ARBA" id="ARBA00023004"/>
    </source>
</evidence>
<name>A0AAF0WBS3_DAUCS</name>
<dbReference type="Pfam" id="PF14226">
    <property type="entry name" value="DIOX_N"/>
    <property type="match status" value="1"/>
</dbReference>
<evidence type="ECO:0000259" key="6">
    <source>
        <dbReference type="PROSITE" id="PS51471"/>
    </source>
</evidence>
<dbReference type="InterPro" id="IPR027443">
    <property type="entry name" value="IPNS-like_sf"/>
</dbReference>
<dbReference type="Gene3D" id="2.60.120.330">
    <property type="entry name" value="B-lactam Antibiotic, Isopenicillin N Synthase, Chain"/>
    <property type="match status" value="1"/>
</dbReference>
<reference evidence="7" key="2">
    <citation type="submission" date="2022-03" db="EMBL/GenBank/DDBJ databases">
        <title>Draft title - Genomic analysis of global carrot germplasm unveils the trajectory of domestication and the origin of high carotenoid orange carrot.</title>
        <authorList>
            <person name="Iorizzo M."/>
            <person name="Ellison S."/>
            <person name="Senalik D."/>
            <person name="Macko-Podgorni A."/>
            <person name="Grzebelus D."/>
            <person name="Bostan H."/>
            <person name="Rolling W."/>
            <person name="Curaba J."/>
            <person name="Simon P."/>
        </authorList>
    </citation>
    <scope>NUCLEOTIDE SEQUENCE</scope>
    <source>
        <tissue evidence="7">Leaf</tissue>
    </source>
</reference>
<organism evidence="7 8">
    <name type="scientific">Daucus carota subsp. sativus</name>
    <name type="common">Carrot</name>
    <dbReference type="NCBI Taxonomy" id="79200"/>
    <lineage>
        <taxon>Eukaryota</taxon>
        <taxon>Viridiplantae</taxon>
        <taxon>Streptophyta</taxon>
        <taxon>Embryophyta</taxon>
        <taxon>Tracheophyta</taxon>
        <taxon>Spermatophyta</taxon>
        <taxon>Magnoliopsida</taxon>
        <taxon>eudicotyledons</taxon>
        <taxon>Gunneridae</taxon>
        <taxon>Pentapetalae</taxon>
        <taxon>asterids</taxon>
        <taxon>campanulids</taxon>
        <taxon>Apiales</taxon>
        <taxon>Apiaceae</taxon>
        <taxon>Apioideae</taxon>
        <taxon>Scandiceae</taxon>
        <taxon>Daucinae</taxon>
        <taxon>Daucus</taxon>
        <taxon>Daucus sect. Daucus</taxon>
    </lineage>
</organism>
<dbReference type="GO" id="GO:0016705">
    <property type="term" value="F:oxidoreductase activity, acting on paired donors, with incorporation or reduction of molecular oxygen"/>
    <property type="evidence" value="ECO:0007669"/>
    <property type="project" value="UniProtKB-ARBA"/>
</dbReference>
<protein>
    <recommendedName>
        <fullName evidence="6">Fe2OG dioxygenase domain-containing protein</fullName>
    </recommendedName>
</protein>
<dbReference type="InterPro" id="IPR050295">
    <property type="entry name" value="Plant_2OG-oxidoreductases"/>
</dbReference>
<evidence type="ECO:0000313" key="8">
    <source>
        <dbReference type="Proteomes" id="UP000077755"/>
    </source>
</evidence>
<dbReference type="KEGG" id="dcr:108192576"/>
<dbReference type="AlphaFoldDB" id="A0AAF0WBS3"/>
<keyword evidence="4 5" id="KW-0408">Iron</keyword>
<dbReference type="Pfam" id="PF03171">
    <property type="entry name" value="2OG-FeII_Oxy"/>
    <property type="match status" value="1"/>
</dbReference>
<evidence type="ECO:0000256" key="1">
    <source>
        <dbReference type="ARBA" id="ARBA00008056"/>
    </source>
</evidence>
<evidence type="ECO:0000313" key="7">
    <source>
        <dbReference type="EMBL" id="WOG86526.1"/>
    </source>
</evidence>
<dbReference type="SUPFAM" id="SSF51197">
    <property type="entry name" value="Clavaminate synthase-like"/>
    <property type="match status" value="1"/>
</dbReference>
<dbReference type="PANTHER" id="PTHR47991">
    <property type="entry name" value="OXOGLUTARATE/IRON-DEPENDENT DIOXYGENASE"/>
    <property type="match status" value="1"/>
</dbReference>
<keyword evidence="3 5" id="KW-0560">Oxidoreductase</keyword>
<proteinExistence type="inferred from homology"/>
<dbReference type="InterPro" id="IPR005123">
    <property type="entry name" value="Oxoglu/Fe-dep_dioxygenase_dom"/>
</dbReference>
<evidence type="ECO:0000256" key="3">
    <source>
        <dbReference type="ARBA" id="ARBA00023002"/>
    </source>
</evidence>
<keyword evidence="8" id="KW-1185">Reference proteome</keyword>
<dbReference type="GO" id="GO:0046872">
    <property type="term" value="F:metal ion binding"/>
    <property type="evidence" value="ECO:0007669"/>
    <property type="project" value="UniProtKB-KW"/>
</dbReference>
<evidence type="ECO:0000256" key="2">
    <source>
        <dbReference type="ARBA" id="ARBA00022723"/>
    </source>
</evidence>
<comment type="similarity">
    <text evidence="1 5">Belongs to the iron/ascorbate-dependent oxidoreductase family.</text>
</comment>
<dbReference type="InterPro" id="IPR026992">
    <property type="entry name" value="DIOX_N"/>
</dbReference>
<dbReference type="EMBL" id="CP093344">
    <property type="protein sequence ID" value="WOG86526.1"/>
    <property type="molecule type" value="Genomic_DNA"/>
</dbReference>
<gene>
    <name evidence="7" type="ORF">DCAR_0205737</name>
</gene>
<dbReference type="FunFam" id="2.60.120.330:FF:000001">
    <property type="entry name" value="Protein SRG1"/>
    <property type="match status" value="1"/>
</dbReference>
<dbReference type="InterPro" id="IPR044861">
    <property type="entry name" value="IPNS-like_FE2OG_OXY"/>
</dbReference>
<dbReference type="PROSITE" id="PS51471">
    <property type="entry name" value="FE2OG_OXY"/>
    <property type="match status" value="1"/>
</dbReference>
<feature type="domain" description="Fe2OG dioxygenase" evidence="6">
    <location>
        <begin position="205"/>
        <end position="305"/>
    </location>
</feature>
<accession>A0AAF0WBS3</accession>
<dbReference type="Proteomes" id="UP000077755">
    <property type="component" value="Chromosome 2"/>
</dbReference>
<reference evidence="7" key="1">
    <citation type="journal article" date="2016" name="Nat. Genet.">
        <title>A high-quality carrot genome assembly provides new insights into carotenoid accumulation and asterid genome evolution.</title>
        <authorList>
            <person name="Iorizzo M."/>
            <person name="Ellison S."/>
            <person name="Senalik D."/>
            <person name="Zeng P."/>
            <person name="Satapoomin P."/>
            <person name="Huang J."/>
            <person name="Bowman M."/>
            <person name="Iovene M."/>
            <person name="Sanseverino W."/>
            <person name="Cavagnaro P."/>
            <person name="Yildiz M."/>
            <person name="Macko-Podgorni A."/>
            <person name="Moranska E."/>
            <person name="Grzebelus E."/>
            <person name="Grzebelus D."/>
            <person name="Ashrafi H."/>
            <person name="Zheng Z."/>
            <person name="Cheng S."/>
            <person name="Spooner D."/>
            <person name="Van Deynze A."/>
            <person name="Simon P."/>
        </authorList>
    </citation>
    <scope>NUCLEOTIDE SEQUENCE</scope>
    <source>
        <tissue evidence="7">Leaf</tissue>
    </source>
</reference>